<evidence type="ECO:0000313" key="1">
    <source>
        <dbReference type="EMBL" id="MDT0495272.1"/>
    </source>
</evidence>
<name>A0ABU2WBN0_9ACTN</name>
<sequence length="166" mass="18012">MEILEVLTGMAKTGRLGPVFSGADWSDVTAALGEPWEIGTMGRNRKWPRLFAYGDLELSVCRCRTVSLICVQTWRDVVELPPSVVEGTGTFPAGLSHGDVISALDKAGCSWEPYAPLTFAEQCSLVVIPTAANFTFEIPEGQEPVLNVMSLPGDGHDCNVKRRQNS</sequence>
<proteinExistence type="predicted"/>
<reference evidence="2" key="1">
    <citation type="submission" date="2023-07" db="EMBL/GenBank/DDBJ databases">
        <title>30 novel species of actinomycetes from the DSMZ collection.</title>
        <authorList>
            <person name="Nouioui I."/>
        </authorList>
    </citation>
    <scope>NUCLEOTIDE SEQUENCE [LARGE SCALE GENOMIC DNA]</scope>
    <source>
        <strain evidence="2">DSM 40932</strain>
    </source>
</reference>
<keyword evidence="2" id="KW-1185">Reference proteome</keyword>
<accession>A0ABU2WBN0</accession>
<dbReference type="EMBL" id="JAVRFG010000077">
    <property type="protein sequence ID" value="MDT0495272.1"/>
    <property type="molecule type" value="Genomic_DNA"/>
</dbReference>
<organism evidence="1 2">
    <name type="scientific">Streptomyces stephensoniae</name>
    <dbReference type="NCBI Taxonomy" id="3375367"/>
    <lineage>
        <taxon>Bacteria</taxon>
        <taxon>Bacillati</taxon>
        <taxon>Actinomycetota</taxon>
        <taxon>Actinomycetes</taxon>
        <taxon>Kitasatosporales</taxon>
        <taxon>Streptomycetaceae</taxon>
        <taxon>Streptomyces</taxon>
    </lineage>
</organism>
<evidence type="ECO:0000313" key="2">
    <source>
        <dbReference type="Proteomes" id="UP001180556"/>
    </source>
</evidence>
<dbReference type="Proteomes" id="UP001180556">
    <property type="component" value="Unassembled WGS sequence"/>
</dbReference>
<gene>
    <name evidence="1" type="ORF">RM717_32795</name>
</gene>
<evidence type="ECO:0008006" key="3">
    <source>
        <dbReference type="Google" id="ProtNLM"/>
    </source>
</evidence>
<protein>
    <recommendedName>
        <fullName evidence="3">RES domain-containing protein</fullName>
    </recommendedName>
</protein>
<comment type="caution">
    <text evidence="1">The sequence shown here is derived from an EMBL/GenBank/DDBJ whole genome shotgun (WGS) entry which is preliminary data.</text>
</comment>
<dbReference type="RefSeq" id="WP_311606004.1">
    <property type="nucleotide sequence ID" value="NZ_JAVRFG010000077.1"/>
</dbReference>